<evidence type="ECO:0000256" key="1">
    <source>
        <dbReference type="SAM" id="MobiDB-lite"/>
    </source>
</evidence>
<feature type="compositionally biased region" description="Low complexity" evidence="1">
    <location>
        <begin position="17"/>
        <end position="30"/>
    </location>
</feature>
<dbReference type="GO" id="GO:0016603">
    <property type="term" value="F:glutaminyl-peptide cyclotransferase activity"/>
    <property type="evidence" value="ECO:0000318"/>
    <property type="project" value="GO_Central"/>
</dbReference>
<dbReference type="Gene3D" id="2.130.10.10">
    <property type="entry name" value="YVTN repeat-like/Quinoprotein amine dehydrogenase"/>
    <property type="match status" value="1"/>
</dbReference>
<dbReference type="EnsemblPlants" id="TraesCS7A02G031900.1">
    <property type="protein sequence ID" value="TraesCS7A02G031900.1"/>
    <property type="gene ID" value="TraesCS7A02G031900"/>
</dbReference>
<dbReference type="Gramene" id="TraesMAC7A03G03809700.1">
    <property type="protein sequence ID" value="TraesMAC7A03G03809700.1"/>
    <property type="gene ID" value="TraesMAC7A03G03809700"/>
</dbReference>
<dbReference type="AlphaFoldDB" id="A0A3B6RAX3"/>
<dbReference type="Gramene" id="TraesROB_scaffold_108955_01G000300.1">
    <property type="protein sequence ID" value="TraesROB_scaffold_108955_01G000300.1"/>
    <property type="gene ID" value="TraesROB_scaffold_108955_01G000300"/>
</dbReference>
<dbReference type="PANTHER" id="PTHR31270">
    <property type="entry name" value="GLUTAMINYL-PEPTIDE CYCLOTRANSFERASE"/>
    <property type="match status" value="1"/>
</dbReference>
<dbReference type="Gramene" id="TraesWEE_scaffold_139370_01G000200.1">
    <property type="protein sequence ID" value="TraesWEE_scaffold_139370_01G000200.1"/>
    <property type="gene ID" value="TraesWEE_scaffold_139370_01G000200"/>
</dbReference>
<dbReference type="Gramene" id="TraesARI7A03G03766610.1">
    <property type="protein sequence ID" value="TraesARI7A03G03766610.1"/>
    <property type="gene ID" value="TraesARI7A03G03766610"/>
</dbReference>
<protein>
    <recommendedName>
        <fullName evidence="4">Glutamine cyclotransferase</fullName>
    </recommendedName>
</protein>
<reference evidence="2" key="1">
    <citation type="submission" date="2018-08" db="EMBL/GenBank/DDBJ databases">
        <authorList>
            <person name="Rossello M."/>
        </authorList>
    </citation>
    <scope>NUCLEOTIDE SEQUENCE [LARGE SCALE GENOMIC DNA]</scope>
    <source>
        <strain evidence="2">cv. Chinese Spring</strain>
    </source>
</reference>
<proteinExistence type="predicted"/>
<dbReference type="InterPro" id="IPR015943">
    <property type="entry name" value="WD40/YVTN_repeat-like_dom_sf"/>
</dbReference>
<dbReference type="InterPro" id="IPR007788">
    <property type="entry name" value="QCT"/>
</dbReference>
<reference evidence="2" key="2">
    <citation type="submission" date="2018-10" db="UniProtKB">
        <authorList>
            <consortium name="EnsemblPlants"/>
        </authorList>
    </citation>
    <scope>IDENTIFICATION</scope>
</reference>
<keyword evidence="3" id="KW-1185">Reference proteome</keyword>
<dbReference type="Gramene" id="TraesCS7A02G031900.1">
    <property type="protein sequence ID" value="TraesCS7A02G031900.1"/>
    <property type="gene ID" value="TraesCS7A02G031900"/>
</dbReference>
<feature type="compositionally biased region" description="Basic residues" evidence="1">
    <location>
        <begin position="1"/>
        <end position="16"/>
    </location>
</feature>
<dbReference type="RefSeq" id="XP_044427219.1">
    <property type="nucleotide sequence ID" value="XM_044571284.1"/>
</dbReference>
<evidence type="ECO:0008006" key="4">
    <source>
        <dbReference type="Google" id="ProtNLM"/>
    </source>
</evidence>
<dbReference type="PaxDb" id="4565-Traes_7AS_46F7C3B0B.1"/>
<dbReference type="STRING" id="4565.A0A3B6RAX3"/>
<dbReference type="KEGG" id="taes:123151601"/>
<name>A0A3B6RAX3_WHEAT</name>
<dbReference type="Pfam" id="PF05096">
    <property type="entry name" value="Glu_cyclase_2"/>
    <property type="match status" value="1"/>
</dbReference>
<dbReference type="PANTHER" id="PTHR31270:SF3">
    <property type="entry name" value="GLUTAMINE CYCLOTRANSFERASE"/>
    <property type="match status" value="1"/>
</dbReference>
<dbReference type="Gramene" id="TraesJAG7A03G03784560.1">
    <property type="protein sequence ID" value="TraesJAG7A03G03784560.1"/>
    <property type="gene ID" value="TraesJAG7A03G03784560"/>
</dbReference>
<dbReference type="Gramene" id="TraesSYM7A03G03757600.1">
    <property type="protein sequence ID" value="TraesSYM7A03G03757600.1"/>
    <property type="gene ID" value="TraesSYM7A03G03757600"/>
</dbReference>
<dbReference type="Gramene" id="TraesJUL7A03G03835550.1">
    <property type="protein sequence ID" value="TraesJUL7A03G03835550.1"/>
    <property type="gene ID" value="TraesJUL7A03G03835550"/>
</dbReference>
<organism evidence="2">
    <name type="scientific">Triticum aestivum</name>
    <name type="common">Wheat</name>
    <dbReference type="NCBI Taxonomy" id="4565"/>
    <lineage>
        <taxon>Eukaryota</taxon>
        <taxon>Viridiplantae</taxon>
        <taxon>Streptophyta</taxon>
        <taxon>Embryophyta</taxon>
        <taxon>Tracheophyta</taxon>
        <taxon>Spermatophyta</taxon>
        <taxon>Magnoliopsida</taxon>
        <taxon>Liliopsida</taxon>
        <taxon>Poales</taxon>
        <taxon>Poaceae</taxon>
        <taxon>BOP clade</taxon>
        <taxon>Pooideae</taxon>
        <taxon>Triticodae</taxon>
        <taxon>Triticeae</taxon>
        <taxon>Triticinae</taxon>
        <taxon>Triticum</taxon>
    </lineage>
</organism>
<dbReference type="GeneID" id="123151601"/>
<evidence type="ECO:0000313" key="3">
    <source>
        <dbReference type="Proteomes" id="UP000019116"/>
    </source>
</evidence>
<dbReference type="Gramene" id="TraesCS7A03G0066900.1">
    <property type="protein sequence ID" value="TraesCS7A03G0066900.1.CDS"/>
    <property type="gene ID" value="TraesCS7A03G0066900"/>
</dbReference>
<dbReference type="SMR" id="A0A3B6RAX3"/>
<dbReference type="OrthoDB" id="409395at2759"/>
<gene>
    <name evidence="2" type="primary">LOC123151601</name>
</gene>
<evidence type="ECO:0000313" key="2">
    <source>
        <dbReference type="EnsemblPlants" id="TraesCS7A02G031900.1"/>
    </source>
</evidence>
<dbReference type="OMA" id="YTDSFWI"/>
<accession>A0A3B6RAX3</accession>
<feature type="region of interest" description="Disordered" evidence="1">
    <location>
        <begin position="1"/>
        <end position="38"/>
    </location>
</feature>
<dbReference type="Proteomes" id="UP000019116">
    <property type="component" value="Chromosome 7A"/>
</dbReference>
<sequence length="334" mass="37609">MTAGSRRRPPPPRRRASPMAPSPLSVSSTNPSPPSSRRVRRTAVAAAGAALATLLLLAAAAAVWRPAYLPAALLRRPPLAAARFYSFDLVREYPHDPAAFTQGLLYGGNDTLYESTGLYHQSSVRKVDLQTGKVLEQHQMDGWMFGEGLTLLGDRLFQVTWRKNDGFIYDRHNFSKRESFTHKMRDGWGLATDGKILFGSDGTSRLYQLDPISLEVTKTVTVKYQDKEVSFINELEYINGEVWANVWQTDCIARVSHEDGQVVSWIFLHELRQQLWNSGNTAIDVLNGIAWDEENNRLFVTGKLWPKLYEIKLRPVDGPPDGSVERLCPRASFY</sequence>
<dbReference type="SUPFAM" id="SSF63825">
    <property type="entry name" value="YWTD domain"/>
    <property type="match status" value="1"/>
</dbReference>